<protein>
    <submittedName>
        <fullName evidence="1">Uncharacterized protein</fullName>
    </submittedName>
</protein>
<gene>
    <name evidence="1" type="ORF">HH216_14610</name>
</gene>
<dbReference type="AlphaFoldDB" id="A0A7L5DPU9"/>
<dbReference type="RefSeq" id="WP_169551465.1">
    <property type="nucleotide sequence ID" value="NZ_CP051677.1"/>
</dbReference>
<accession>A0A7L5DPU9</accession>
<name>A0A7L5DPU9_9BACT</name>
<proteinExistence type="predicted"/>
<sequence>MKRLIIEPNGSFTVIEAPEAQPGLSIIPTWDTAFEPQQSKPSEQLVCYRCGTIKPDATGPNDPCPTCDAQHWVQALA</sequence>
<keyword evidence="2" id="KW-1185">Reference proteome</keyword>
<dbReference type="Proteomes" id="UP000501128">
    <property type="component" value="Chromosome"/>
</dbReference>
<dbReference type="KEGG" id="srho:HH216_14610"/>
<evidence type="ECO:0000313" key="2">
    <source>
        <dbReference type="Proteomes" id="UP000501128"/>
    </source>
</evidence>
<evidence type="ECO:0000313" key="1">
    <source>
        <dbReference type="EMBL" id="QJD79501.1"/>
    </source>
</evidence>
<reference evidence="1 2" key="1">
    <citation type="submission" date="2020-04" db="EMBL/GenBank/DDBJ databases">
        <title>Genome sequencing of novel species.</title>
        <authorList>
            <person name="Heo J."/>
            <person name="Kim S.-J."/>
            <person name="Kim J.-S."/>
            <person name="Hong S.-B."/>
            <person name="Kwon S.-W."/>
        </authorList>
    </citation>
    <scope>NUCLEOTIDE SEQUENCE [LARGE SCALE GENOMIC DNA]</scope>
    <source>
        <strain evidence="1 2">CJU-R4</strain>
    </source>
</reference>
<organism evidence="1 2">
    <name type="scientific">Spirosoma rhododendri</name>
    <dbReference type="NCBI Taxonomy" id="2728024"/>
    <lineage>
        <taxon>Bacteria</taxon>
        <taxon>Pseudomonadati</taxon>
        <taxon>Bacteroidota</taxon>
        <taxon>Cytophagia</taxon>
        <taxon>Cytophagales</taxon>
        <taxon>Cytophagaceae</taxon>
        <taxon>Spirosoma</taxon>
    </lineage>
</organism>
<dbReference type="EMBL" id="CP051677">
    <property type="protein sequence ID" value="QJD79501.1"/>
    <property type="molecule type" value="Genomic_DNA"/>
</dbReference>